<dbReference type="PANTHER" id="PTHR33908:SF3">
    <property type="entry name" value="UNDECAPRENYL PHOSPHATE-ALPHA-4-AMINO-4-DEOXY-L-ARABINOSE ARABINOSYL TRANSFERASE"/>
    <property type="match status" value="1"/>
</dbReference>
<feature type="transmembrane region" description="Helical" evidence="8">
    <location>
        <begin position="82"/>
        <end position="100"/>
    </location>
</feature>
<feature type="transmembrane region" description="Helical" evidence="8">
    <location>
        <begin position="7"/>
        <end position="26"/>
    </location>
</feature>
<reference evidence="10 11" key="1">
    <citation type="journal article" date="2016" name="Nat. Commun.">
        <title>Thousands of microbial genomes shed light on interconnected biogeochemical processes in an aquifer system.</title>
        <authorList>
            <person name="Anantharaman K."/>
            <person name="Brown C.T."/>
            <person name="Hug L.A."/>
            <person name="Sharon I."/>
            <person name="Castelle C.J."/>
            <person name="Probst A.J."/>
            <person name="Thomas B.C."/>
            <person name="Singh A."/>
            <person name="Wilkins M.J."/>
            <person name="Karaoz U."/>
            <person name="Brodie E.L."/>
            <person name="Williams K.H."/>
            <person name="Hubbard S.S."/>
            <person name="Banfield J.F."/>
        </authorList>
    </citation>
    <scope>NUCLEOTIDE SEQUENCE [LARGE SCALE GENOMIC DNA]</scope>
</reference>
<evidence type="ECO:0000256" key="4">
    <source>
        <dbReference type="ARBA" id="ARBA00022679"/>
    </source>
</evidence>
<dbReference type="GO" id="GO:0005886">
    <property type="term" value="C:plasma membrane"/>
    <property type="evidence" value="ECO:0007669"/>
    <property type="project" value="UniProtKB-SubCell"/>
</dbReference>
<sequence>MVKSSRYELFVFALIVATAIFFRFYHLGFTPWTPSNTTAVIGIITVIGLYMLVKEMFDWHIAALSSFVMAISFWHVSLSRAGLEAVTVPFMFVYVFHFLWRGFKNMRLSYFFWAGVLGGLGFYTELSYWTAPFIAIALFVAYWEFLKNTYDHSKYEHIRNQLLRGFALTMVVAFIVVLPLAVYFIYHPGEFMKDFGFSVFNQSNPLQALGISIRDTLGMFNFSGNPMLPWPIGIFFIIGFIKEFGHWLERKHGHLSPLHTFLFAWFFITLLPGFFTIQAPNILLTISVLPVAMIFVGRGIWWFFKAIGAWRDMVHPTEQYHLHHLIDPAAVITIVLLLTGFASYEYHHYFNGQNNIEIFTMPR</sequence>
<feature type="transmembrane region" description="Helical" evidence="8">
    <location>
        <begin position="107"/>
        <end position="123"/>
    </location>
</feature>
<dbReference type="PANTHER" id="PTHR33908">
    <property type="entry name" value="MANNOSYLTRANSFERASE YKCB-RELATED"/>
    <property type="match status" value="1"/>
</dbReference>
<feature type="transmembrane region" description="Helical" evidence="8">
    <location>
        <begin position="227"/>
        <end position="245"/>
    </location>
</feature>
<evidence type="ECO:0000313" key="11">
    <source>
        <dbReference type="Proteomes" id="UP000178155"/>
    </source>
</evidence>
<gene>
    <name evidence="10" type="ORF">A3I39_01060</name>
</gene>
<evidence type="ECO:0000256" key="8">
    <source>
        <dbReference type="SAM" id="Phobius"/>
    </source>
</evidence>
<proteinExistence type="predicted"/>
<evidence type="ECO:0000256" key="2">
    <source>
        <dbReference type="ARBA" id="ARBA00022475"/>
    </source>
</evidence>
<dbReference type="GO" id="GO:0009103">
    <property type="term" value="P:lipopolysaccharide biosynthetic process"/>
    <property type="evidence" value="ECO:0007669"/>
    <property type="project" value="UniProtKB-ARBA"/>
</dbReference>
<feature type="transmembrane region" description="Helical" evidence="8">
    <location>
        <begin position="257"/>
        <end position="277"/>
    </location>
</feature>
<feature type="transmembrane region" description="Helical" evidence="8">
    <location>
        <begin position="283"/>
        <end position="304"/>
    </location>
</feature>
<evidence type="ECO:0000256" key="3">
    <source>
        <dbReference type="ARBA" id="ARBA00022676"/>
    </source>
</evidence>
<feature type="domain" description="Glycosyltransferase RgtA/B/C/D-like" evidence="9">
    <location>
        <begin position="28"/>
        <end position="147"/>
    </location>
</feature>
<dbReference type="InterPro" id="IPR038731">
    <property type="entry name" value="RgtA/B/C-like"/>
</dbReference>
<comment type="subcellular location">
    <subcellularLocation>
        <location evidence="1">Cell membrane</location>
        <topology evidence="1">Multi-pass membrane protein</topology>
    </subcellularLocation>
</comment>
<dbReference type="GO" id="GO:0010041">
    <property type="term" value="P:response to iron(III) ion"/>
    <property type="evidence" value="ECO:0007669"/>
    <property type="project" value="TreeGrafter"/>
</dbReference>
<keyword evidence="5 8" id="KW-0812">Transmembrane</keyword>
<dbReference type="InterPro" id="IPR050297">
    <property type="entry name" value="LipidA_mod_glycosyltrf_83"/>
</dbReference>
<evidence type="ECO:0000256" key="7">
    <source>
        <dbReference type="ARBA" id="ARBA00023136"/>
    </source>
</evidence>
<evidence type="ECO:0000256" key="5">
    <source>
        <dbReference type="ARBA" id="ARBA00022692"/>
    </source>
</evidence>
<dbReference type="Proteomes" id="UP000178155">
    <property type="component" value="Unassembled WGS sequence"/>
</dbReference>
<dbReference type="GO" id="GO:0016763">
    <property type="term" value="F:pentosyltransferase activity"/>
    <property type="evidence" value="ECO:0007669"/>
    <property type="project" value="TreeGrafter"/>
</dbReference>
<evidence type="ECO:0000259" key="9">
    <source>
        <dbReference type="Pfam" id="PF13231"/>
    </source>
</evidence>
<evidence type="ECO:0000256" key="6">
    <source>
        <dbReference type="ARBA" id="ARBA00022989"/>
    </source>
</evidence>
<keyword evidence="4" id="KW-0808">Transferase</keyword>
<organism evidence="10 11">
    <name type="scientific">Candidatus Yanofskybacteria bacterium RIFCSPLOWO2_02_FULL_47_9b</name>
    <dbReference type="NCBI Taxonomy" id="1802708"/>
    <lineage>
        <taxon>Bacteria</taxon>
        <taxon>Candidatus Yanofskyibacteriota</taxon>
    </lineage>
</organism>
<feature type="transmembrane region" description="Helical" evidence="8">
    <location>
        <begin position="129"/>
        <end position="146"/>
    </location>
</feature>
<accession>A0A1F8H6X9</accession>
<dbReference type="EMBL" id="MGKW01000033">
    <property type="protein sequence ID" value="OGN33321.1"/>
    <property type="molecule type" value="Genomic_DNA"/>
</dbReference>
<feature type="transmembrane region" description="Helical" evidence="8">
    <location>
        <begin position="166"/>
        <end position="186"/>
    </location>
</feature>
<evidence type="ECO:0000313" key="10">
    <source>
        <dbReference type="EMBL" id="OGN33321.1"/>
    </source>
</evidence>
<keyword evidence="6 8" id="KW-1133">Transmembrane helix</keyword>
<keyword evidence="7 8" id="KW-0472">Membrane</keyword>
<dbReference type="Pfam" id="PF13231">
    <property type="entry name" value="PMT_2"/>
    <property type="match status" value="1"/>
</dbReference>
<feature type="transmembrane region" description="Helical" evidence="8">
    <location>
        <begin position="59"/>
        <end position="76"/>
    </location>
</feature>
<feature type="transmembrane region" description="Helical" evidence="8">
    <location>
        <begin position="325"/>
        <end position="344"/>
    </location>
</feature>
<protein>
    <recommendedName>
        <fullName evidence="9">Glycosyltransferase RgtA/B/C/D-like domain-containing protein</fullName>
    </recommendedName>
</protein>
<name>A0A1F8H6X9_9BACT</name>
<dbReference type="AlphaFoldDB" id="A0A1F8H6X9"/>
<comment type="caution">
    <text evidence="10">The sequence shown here is derived from an EMBL/GenBank/DDBJ whole genome shotgun (WGS) entry which is preliminary data.</text>
</comment>
<keyword evidence="2" id="KW-1003">Cell membrane</keyword>
<evidence type="ECO:0000256" key="1">
    <source>
        <dbReference type="ARBA" id="ARBA00004651"/>
    </source>
</evidence>
<feature type="transmembrane region" description="Helical" evidence="8">
    <location>
        <begin position="32"/>
        <end position="52"/>
    </location>
</feature>
<keyword evidence="3" id="KW-0328">Glycosyltransferase</keyword>